<evidence type="ECO:0000259" key="1">
    <source>
        <dbReference type="Pfam" id="PF05685"/>
    </source>
</evidence>
<sequence>MTPSATAPNPPSDQTLTKPLDQTVTEEIAVKADESGIIWPPSDLYSDEPPLETTLHLRQMMLLLNCLDWLWKDREDYFAGGNLTIYYSPRQRKDEDFRGPDFFVVLNTQPHPRRSWMVWEEEGKYPNVIVELLSDSTAEVDRTLKKTLYAETFRTPEYFWFDPDSQEFQGFALVRGHYQPIEPSANGQMWSEQLQLHLGLYNQTLRFFDAEGALVATSAEDALVAEQVALVAEQAALVAEQTLHAERQRSERLADKLRELGIDPNDL</sequence>
<dbReference type="AlphaFoldDB" id="A0A2W4XHN7"/>
<organism evidence="2 3">
    <name type="scientific">Phormidesmis priestleyi</name>
    <dbReference type="NCBI Taxonomy" id="268141"/>
    <lineage>
        <taxon>Bacteria</taxon>
        <taxon>Bacillati</taxon>
        <taxon>Cyanobacteriota</taxon>
        <taxon>Cyanophyceae</taxon>
        <taxon>Leptolyngbyales</taxon>
        <taxon>Leptolyngbyaceae</taxon>
        <taxon>Phormidesmis</taxon>
    </lineage>
</organism>
<reference evidence="3" key="1">
    <citation type="submission" date="2018-04" db="EMBL/GenBank/DDBJ databases">
        <authorList>
            <person name="Cornet L."/>
        </authorList>
    </citation>
    <scope>NUCLEOTIDE SEQUENCE [LARGE SCALE GENOMIC DNA]</scope>
</reference>
<dbReference type="PANTHER" id="PTHR33352">
    <property type="entry name" value="SLR1095 PROTEIN"/>
    <property type="match status" value="1"/>
</dbReference>
<dbReference type="Gene3D" id="3.90.1570.10">
    <property type="entry name" value="tt1808, chain A"/>
    <property type="match status" value="1"/>
</dbReference>
<accession>A0A2W4XHN7</accession>
<dbReference type="EMBL" id="QBMP01000069">
    <property type="protein sequence ID" value="PZO56484.1"/>
    <property type="molecule type" value="Genomic_DNA"/>
</dbReference>
<evidence type="ECO:0000313" key="2">
    <source>
        <dbReference type="EMBL" id="PZO56484.1"/>
    </source>
</evidence>
<dbReference type="Pfam" id="PF05685">
    <property type="entry name" value="Uma2"/>
    <property type="match status" value="1"/>
</dbReference>
<feature type="domain" description="Putative restriction endonuclease" evidence="1">
    <location>
        <begin position="49"/>
        <end position="200"/>
    </location>
</feature>
<dbReference type="InterPro" id="IPR012296">
    <property type="entry name" value="Nuclease_put_TT1808"/>
</dbReference>
<reference evidence="2 3" key="2">
    <citation type="submission" date="2018-06" db="EMBL/GenBank/DDBJ databases">
        <title>Metagenomic assembly of (sub)arctic Cyanobacteria and their associated microbiome from non-axenic cultures.</title>
        <authorList>
            <person name="Baurain D."/>
        </authorList>
    </citation>
    <scope>NUCLEOTIDE SEQUENCE [LARGE SCALE GENOMIC DNA]</scope>
    <source>
        <strain evidence="2">ULC027bin1</strain>
    </source>
</reference>
<dbReference type="SUPFAM" id="SSF52980">
    <property type="entry name" value="Restriction endonuclease-like"/>
    <property type="match status" value="1"/>
</dbReference>
<dbReference type="CDD" id="cd06260">
    <property type="entry name" value="DUF820-like"/>
    <property type="match status" value="1"/>
</dbReference>
<comment type="caution">
    <text evidence="2">The sequence shown here is derived from an EMBL/GenBank/DDBJ whole genome shotgun (WGS) entry which is preliminary data.</text>
</comment>
<name>A0A2W4XHN7_9CYAN</name>
<dbReference type="PANTHER" id="PTHR33352:SF3">
    <property type="entry name" value="SLR1612 PROTEIN"/>
    <property type="match status" value="1"/>
</dbReference>
<evidence type="ECO:0000313" key="3">
    <source>
        <dbReference type="Proteomes" id="UP000249794"/>
    </source>
</evidence>
<dbReference type="Proteomes" id="UP000249794">
    <property type="component" value="Unassembled WGS sequence"/>
</dbReference>
<gene>
    <name evidence="2" type="ORF">DCF15_08530</name>
</gene>
<dbReference type="InterPro" id="IPR011335">
    <property type="entry name" value="Restrct_endonuc-II-like"/>
</dbReference>
<protein>
    <recommendedName>
        <fullName evidence="1">Putative restriction endonuclease domain-containing protein</fullName>
    </recommendedName>
</protein>
<proteinExistence type="predicted"/>
<dbReference type="InterPro" id="IPR008538">
    <property type="entry name" value="Uma2"/>
</dbReference>